<dbReference type="Pfam" id="PF00694">
    <property type="entry name" value="Aconitase_C"/>
    <property type="match status" value="1"/>
</dbReference>
<keyword evidence="6" id="KW-0496">Mitochondrion</keyword>
<dbReference type="GO" id="GO:0046872">
    <property type="term" value="F:metal ion binding"/>
    <property type="evidence" value="ECO:0007669"/>
    <property type="project" value="UniProtKB-KW"/>
</dbReference>
<dbReference type="PANTHER" id="PTHR43160:SF2">
    <property type="entry name" value="HOMOCITRATE DEHYDRATASE, MITOCHONDRIAL"/>
    <property type="match status" value="1"/>
</dbReference>
<evidence type="ECO:0000313" key="11">
    <source>
        <dbReference type="EMBL" id="KAK0526606.1"/>
    </source>
</evidence>
<feature type="compositionally biased region" description="Polar residues" evidence="8">
    <location>
        <begin position="905"/>
        <end position="917"/>
    </location>
</feature>
<gene>
    <name evidence="11" type="primary">ACO2</name>
    <name evidence="11" type="ORF">OC842_005135</name>
</gene>
<dbReference type="Gene3D" id="3.40.1060.10">
    <property type="entry name" value="Aconitase, Domain 2"/>
    <property type="match status" value="1"/>
</dbReference>
<dbReference type="Gene3D" id="6.10.250.3440">
    <property type="match status" value="1"/>
</dbReference>
<dbReference type="InterPro" id="IPR015928">
    <property type="entry name" value="Aconitase/3IPM_dehydase_swvl"/>
</dbReference>
<keyword evidence="7" id="KW-0456">Lyase</keyword>
<dbReference type="NCBIfam" id="NF005558">
    <property type="entry name" value="PRK07229.1"/>
    <property type="match status" value="1"/>
</dbReference>
<dbReference type="PRINTS" id="PR00415">
    <property type="entry name" value="ACONITASE"/>
</dbReference>
<dbReference type="PANTHER" id="PTHR43160">
    <property type="entry name" value="ACONITATE HYDRATASE B"/>
    <property type="match status" value="1"/>
</dbReference>
<name>A0AAN6G8I3_9BASI</name>
<dbReference type="GO" id="GO:0051539">
    <property type="term" value="F:4 iron, 4 sulfur cluster binding"/>
    <property type="evidence" value="ECO:0007669"/>
    <property type="project" value="InterPro"/>
</dbReference>
<keyword evidence="2" id="KW-0479">Metal-binding</keyword>
<feature type="region of interest" description="Disordered" evidence="8">
    <location>
        <begin position="944"/>
        <end position="986"/>
    </location>
</feature>
<dbReference type="GO" id="GO:0006099">
    <property type="term" value="P:tricarboxylic acid cycle"/>
    <property type="evidence" value="ECO:0007669"/>
    <property type="project" value="InterPro"/>
</dbReference>
<accession>A0AAN6G8I3</accession>
<proteinExistence type="predicted"/>
<dbReference type="Proteomes" id="UP001176521">
    <property type="component" value="Unassembled WGS sequence"/>
</dbReference>
<evidence type="ECO:0000256" key="5">
    <source>
        <dbReference type="ARBA" id="ARBA00023014"/>
    </source>
</evidence>
<dbReference type="SUPFAM" id="SSF52016">
    <property type="entry name" value="LeuD/IlvD-like"/>
    <property type="match status" value="1"/>
</dbReference>
<evidence type="ECO:0000256" key="8">
    <source>
        <dbReference type="SAM" id="MobiDB-lite"/>
    </source>
</evidence>
<dbReference type="GO" id="GO:0005739">
    <property type="term" value="C:mitochondrion"/>
    <property type="evidence" value="ECO:0007669"/>
    <property type="project" value="UniProtKB-SubCell"/>
</dbReference>
<evidence type="ECO:0000256" key="4">
    <source>
        <dbReference type="ARBA" id="ARBA00023004"/>
    </source>
</evidence>
<evidence type="ECO:0000259" key="9">
    <source>
        <dbReference type="Pfam" id="PF00330"/>
    </source>
</evidence>
<organism evidence="11 12">
    <name type="scientific">Tilletia horrida</name>
    <dbReference type="NCBI Taxonomy" id="155126"/>
    <lineage>
        <taxon>Eukaryota</taxon>
        <taxon>Fungi</taxon>
        <taxon>Dikarya</taxon>
        <taxon>Basidiomycota</taxon>
        <taxon>Ustilaginomycotina</taxon>
        <taxon>Exobasidiomycetes</taxon>
        <taxon>Tilletiales</taxon>
        <taxon>Tilletiaceae</taxon>
        <taxon>Tilletia</taxon>
    </lineage>
</organism>
<evidence type="ECO:0000313" key="12">
    <source>
        <dbReference type="Proteomes" id="UP001176521"/>
    </source>
</evidence>
<dbReference type="AlphaFoldDB" id="A0AAN6G8I3"/>
<comment type="subcellular location">
    <subcellularLocation>
        <location evidence="1">Mitochondrion</location>
    </subcellularLocation>
</comment>
<feature type="region of interest" description="Disordered" evidence="8">
    <location>
        <begin position="884"/>
        <end position="923"/>
    </location>
</feature>
<dbReference type="NCBIfam" id="TIGR01340">
    <property type="entry name" value="aconitase_mito"/>
    <property type="match status" value="1"/>
</dbReference>
<protein>
    <submittedName>
        <fullName evidence="11">Aconitate hydratase</fullName>
    </submittedName>
</protein>
<dbReference type="EMBL" id="JAPDMQ010000347">
    <property type="protein sequence ID" value="KAK0526606.1"/>
    <property type="molecule type" value="Genomic_DNA"/>
</dbReference>
<evidence type="ECO:0000256" key="3">
    <source>
        <dbReference type="ARBA" id="ARBA00022946"/>
    </source>
</evidence>
<dbReference type="InterPro" id="IPR001030">
    <property type="entry name" value="Acoase/IPM_deHydtase_lsu_aba"/>
</dbReference>
<evidence type="ECO:0000256" key="6">
    <source>
        <dbReference type="ARBA" id="ARBA00023128"/>
    </source>
</evidence>
<dbReference type="InterPro" id="IPR018136">
    <property type="entry name" value="Aconitase_4Fe-4S_BS"/>
</dbReference>
<evidence type="ECO:0000256" key="2">
    <source>
        <dbReference type="ARBA" id="ARBA00022723"/>
    </source>
</evidence>
<dbReference type="GO" id="GO:0005829">
    <property type="term" value="C:cytosol"/>
    <property type="evidence" value="ECO:0007669"/>
    <property type="project" value="TreeGrafter"/>
</dbReference>
<evidence type="ECO:0000256" key="1">
    <source>
        <dbReference type="ARBA" id="ARBA00004173"/>
    </source>
</evidence>
<dbReference type="FunFam" id="3.30.499.10:FF:000004">
    <property type="entry name" value="Aconitate hydratase, mitochondrial"/>
    <property type="match status" value="1"/>
</dbReference>
<feature type="compositionally biased region" description="Low complexity" evidence="8">
    <location>
        <begin position="974"/>
        <end position="984"/>
    </location>
</feature>
<evidence type="ECO:0000259" key="10">
    <source>
        <dbReference type="Pfam" id="PF00694"/>
    </source>
</evidence>
<dbReference type="InterPro" id="IPR015932">
    <property type="entry name" value="Aconitase_dom2"/>
</dbReference>
<dbReference type="InterPro" id="IPR000573">
    <property type="entry name" value="AconitaseA/IPMdHydase_ssu_swvl"/>
</dbReference>
<comment type="caution">
    <text evidence="11">The sequence shown here is derived from an EMBL/GenBank/DDBJ whole genome shotgun (WGS) entry which is preliminary data.</text>
</comment>
<keyword evidence="12" id="KW-1185">Reference proteome</keyword>
<feature type="domain" description="Aconitase/3-isopropylmalate dehydratase large subunit alpha/beta/alpha" evidence="9">
    <location>
        <begin position="103"/>
        <end position="527"/>
    </location>
</feature>
<dbReference type="InterPro" id="IPR006248">
    <property type="entry name" value="Aconitase_mito-like"/>
</dbReference>
<feature type="compositionally biased region" description="Basic and acidic residues" evidence="8">
    <location>
        <begin position="948"/>
        <end position="958"/>
    </location>
</feature>
<dbReference type="Pfam" id="PF00330">
    <property type="entry name" value="Aconitase"/>
    <property type="match status" value="1"/>
</dbReference>
<evidence type="ECO:0000256" key="7">
    <source>
        <dbReference type="ARBA" id="ARBA00023239"/>
    </source>
</evidence>
<dbReference type="GO" id="GO:0003994">
    <property type="term" value="F:aconitate hydratase activity"/>
    <property type="evidence" value="ECO:0007669"/>
    <property type="project" value="InterPro"/>
</dbReference>
<dbReference type="InterPro" id="IPR015931">
    <property type="entry name" value="Acnase/IPM_dHydase_lsu_aba_1/3"/>
</dbReference>
<dbReference type="InterPro" id="IPR036008">
    <property type="entry name" value="Aconitase_4Fe-4S_dom"/>
</dbReference>
<feature type="region of interest" description="Disordered" evidence="8">
    <location>
        <begin position="17"/>
        <end position="51"/>
    </location>
</feature>
<dbReference type="PROSITE" id="PS01244">
    <property type="entry name" value="ACONITASE_2"/>
    <property type="match status" value="1"/>
</dbReference>
<dbReference type="PROSITE" id="PS00450">
    <property type="entry name" value="ACONITASE_1"/>
    <property type="match status" value="1"/>
</dbReference>
<dbReference type="Gene3D" id="3.30.499.10">
    <property type="entry name" value="Aconitase, domain 3"/>
    <property type="match status" value="2"/>
</dbReference>
<dbReference type="SUPFAM" id="SSF53732">
    <property type="entry name" value="Aconitase iron-sulfur domain"/>
    <property type="match status" value="1"/>
</dbReference>
<keyword evidence="3" id="KW-0809">Transit peptide</keyword>
<sequence>MLPPAAVVRRAALRCCSSSSSSSSSGSARRSLATAAASTNDAQPHVHPSRIPPYADLLRQLPKVRAILGDRPLTLAEKILYSHLINPDEALAGAGKDPSNVRSSRYLGLKIDRLAMQDASAQMALLQFMTCGLPSSAVPASIHCDHLIQAFEGAEADLKRSVASNQEVFDFLESAAAKYGIEFWGPGSGIIHQIVLENYAAPGLLMLGTDSHTPNASGLGCLAIGVGGADAVDAMTATPWELLAPKVLNVHLTGELSPWLTPKDIILHLASILTVRGGTGHIIEYSGPALETLAATGLATMSNMGAEVGATTSCFPYTERMGTYLRATGRGVVAEQARAAAAAGLLVADADAPYDRRIELNLSELEPCLNGPFTPDLSTPISKFVERAKDAQNRPHPLELSAALIGSCTNSSYADMARCASLARQATEAGLKVAPHTTFDVTPGSERVRATVARDGLISDLERAGARVLANACGPCIGQWDRREAQGEDNVILTSFNRNFKARNDGNPKTWNMLASPEMVTAMAFAGRLDFNPLTDTITTPEGKEFRFAPPQGDELPPRGFDNGDKKLTPEVMPAPQAEVEVRISPSSARLQHLQPFGTDFAPGSDYELGTSGNGMRVLMRLRGKTTTDHISAAGPWLKYKGHLENLAENTLIGATNDETGRVNSAVDFKSVGGTDAEDTIPAVAKIWKSRDQPWLLIADHNYGEGSAREHAALQPRFFGCRLIVARSIARIAETNLRKQGVLTLLFKDENDYVKVGAGDKVETVGLRALLDPNAPERLEKGDAWDPREYQVKLRVTKVQPDGTEGETVEIETVHTLSKTHLEWIRAGSALNVTRQQALAQSAQASDAAQGAADGGAGSVLKSAVAAGAAAIGVRSFHTRASLRPISSSGSSSGSQAQQRRGYASTASKTGGTTLNPNDPRYVAPAADARTEALRAIVFPNRAAVEQQEERKKAEMARLKGGSSKSSGSKKEAAAAAGTSSSSSLPAAERQALAVGAEVLSYPTEVHDTIVRAHLLQRRQQREALNAELVRRKARMDEAVRDLRETDVGLFEAARYRVQFGRRTPEEQKRLIELGIVSPPHAPSATAGGADGEGAGASRGISAETRRIVRAEAARRRLLGLFPREMRAPTLTPSRKGWPSASA</sequence>
<keyword evidence="4" id="KW-0408">Iron</keyword>
<feature type="compositionally biased region" description="Low complexity" evidence="8">
    <location>
        <begin position="17"/>
        <end position="39"/>
    </location>
</feature>
<dbReference type="Gene3D" id="3.20.19.10">
    <property type="entry name" value="Aconitase, domain 4"/>
    <property type="match status" value="1"/>
</dbReference>
<dbReference type="InterPro" id="IPR050926">
    <property type="entry name" value="Aconitase/IPM_isomerase"/>
</dbReference>
<keyword evidence="5" id="KW-0411">Iron-sulfur</keyword>
<feature type="domain" description="Aconitase A/isopropylmalate dehydratase small subunit swivel" evidence="10">
    <location>
        <begin position="616"/>
        <end position="749"/>
    </location>
</feature>
<dbReference type="FunFam" id="3.40.1060.10:FF:000001">
    <property type="entry name" value="Aconitate hydratase, mitochondrial"/>
    <property type="match status" value="1"/>
</dbReference>
<reference evidence="11" key="1">
    <citation type="journal article" date="2023" name="PhytoFront">
        <title>Draft Genome Resources of Seven Strains of Tilletia horrida, Causal Agent of Kernel Smut of Rice.</title>
        <authorList>
            <person name="Khanal S."/>
            <person name="Antony Babu S."/>
            <person name="Zhou X.G."/>
        </authorList>
    </citation>
    <scope>NUCLEOTIDE SEQUENCE</scope>
    <source>
        <strain evidence="11">TX3</strain>
    </source>
</reference>
<feature type="region of interest" description="Disordered" evidence="8">
    <location>
        <begin position="1079"/>
        <end position="1101"/>
    </location>
</feature>